<evidence type="ECO:0000256" key="1">
    <source>
        <dbReference type="PIRSR" id="PIRSR605502-1"/>
    </source>
</evidence>
<feature type="binding site" evidence="1">
    <location>
        <position position="375"/>
    </location>
    <ligand>
        <name>Mg(2+)</name>
        <dbReference type="ChEBI" id="CHEBI:18420"/>
        <label>1</label>
    </ligand>
</feature>
<keyword evidence="1" id="KW-0460">Magnesium</keyword>
<dbReference type="GO" id="GO:0016787">
    <property type="term" value="F:hydrolase activity"/>
    <property type="evidence" value="ECO:0007669"/>
    <property type="project" value="UniProtKB-KW"/>
</dbReference>
<comment type="cofactor">
    <cofactor evidence="1">
        <name>Mg(2+)</name>
        <dbReference type="ChEBI" id="CHEBI:18420"/>
    </cofactor>
    <text evidence="1">Binds 2 magnesium ions per subunit.</text>
</comment>
<sequence>MIFEDPRILVKDEIQQLAEEGYDVSELRETLNWYLIMNRGFDMDDARYFFYEVFKNPPRRDGYCYYEPSEWSEIVAESSFAAYEKPEIAQEELFDRLYGALLGRATGCMLGKPVEGWTREKILEYLAEAGEERLEYYFPDIGAKAGEFGVRFKEALRGNLKRAIRDDDLDYPIINLKVLEQYGFHFHPENVGHVWLENLPFGQVYTAERAAYRNLVMGLRPPLTATHMNPYREFIGAQIRADIFGWVSPGIPERAVKMAYNDAALSHVKNGIYGEMFVAAMLSAAFVCTTPKDVVLKGLQYVPKRSRLYEAISYVLQIHEEVPEWEKAWAKVMERYGKYHIVHTINNACFVVLGLLYGAGDFGKSVCIAVECGLDTDCNGATVGSILGVMLGASGLPHQWVDPLNDTMESSVPGFQWVKISELARRIFRLLQ</sequence>
<reference evidence="2" key="1">
    <citation type="journal article" date="2020" name="mSystems">
        <title>Genome- and Community-Level Interaction Insights into Carbon Utilization and Element Cycling Functions of Hydrothermarchaeota in Hydrothermal Sediment.</title>
        <authorList>
            <person name="Zhou Z."/>
            <person name="Liu Y."/>
            <person name="Xu W."/>
            <person name="Pan J."/>
            <person name="Luo Z.H."/>
            <person name="Li M."/>
        </authorList>
    </citation>
    <scope>NUCLEOTIDE SEQUENCE [LARGE SCALE GENOMIC DNA]</scope>
    <source>
        <strain evidence="2">SpSt-82</strain>
    </source>
</reference>
<keyword evidence="2" id="KW-0378">Hydrolase</keyword>
<gene>
    <name evidence="2" type="ORF">ENW11_04455</name>
</gene>
<dbReference type="Gene3D" id="1.10.4080.10">
    <property type="entry name" value="ADP-ribosylation/Crystallin J1"/>
    <property type="match status" value="1"/>
</dbReference>
<dbReference type="GO" id="GO:0046872">
    <property type="term" value="F:metal ion binding"/>
    <property type="evidence" value="ECO:0007669"/>
    <property type="project" value="UniProtKB-KW"/>
</dbReference>
<accession>A0A7V4TIB5</accession>
<keyword evidence="1" id="KW-0479">Metal-binding</keyword>
<name>A0A7V4TIB5_9BACT</name>
<dbReference type="InterPro" id="IPR005502">
    <property type="entry name" value="Ribosyl_crysJ1"/>
</dbReference>
<dbReference type="InterPro" id="IPR036705">
    <property type="entry name" value="Ribosyl_crysJ1_sf"/>
</dbReference>
<proteinExistence type="predicted"/>
<feature type="binding site" evidence="1">
    <location>
        <position position="168"/>
    </location>
    <ligand>
        <name>Mg(2+)</name>
        <dbReference type="ChEBI" id="CHEBI:18420"/>
        <label>1</label>
    </ligand>
</feature>
<feature type="binding site" evidence="1">
    <location>
        <position position="377"/>
    </location>
    <ligand>
        <name>Mg(2+)</name>
        <dbReference type="ChEBI" id="CHEBI:18420"/>
        <label>1</label>
    </ligand>
</feature>
<dbReference type="SUPFAM" id="SSF101478">
    <property type="entry name" value="ADP-ribosylglycohydrolase"/>
    <property type="match status" value="1"/>
</dbReference>
<protein>
    <submittedName>
        <fullName evidence="2">ADP-ribosylglycohydrolase family protein</fullName>
    </submittedName>
</protein>
<dbReference type="Pfam" id="PF03747">
    <property type="entry name" value="ADP_ribosyl_GH"/>
    <property type="match status" value="1"/>
</dbReference>
<dbReference type="AlphaFoldDB" id="A0A7V4TIB5"/>
<evidence type="ECO:0000313" key="2">
    <source>
        <dbReference type="EMBL" id="HGY39043.1"/>
    </source>
</evidence>
<dbReference type="EMBL" id="DTIY01000028">
    <property type="protein sequence ID" value="HGY39043.1"/>
    <property type="molecule type" value="Genomic_DNA"/>
</dbReference>
<organism evidence="2">
    <name type="scientific">Candidatus Caldatribacterium saccharofermentans</name>
    <dbReference type="NCBI Taxonomy" id="1454753"/>
    <lineage>
        <taxon>Bacteria</taxon>
        <taxon>Pseudomonadati</taxon>
        <taxon>Atribacterota</taxon>
        <taxon>Atribacteria</taxon>
        <taxon>Atribacterales</taxon>
        <taxon>Candidatus Caldatribacteriaceae</taxon>
        <taxon>Candidatus Caldatribacterium</taxon>
    </lineage>
</organism>
<comment type="caution">
    <text evidence="2">The sequence shown here is derived from an EMBL/GenBank/DDBJ whole genome shotgun (WGS) entry which is preliminary data.</text>
</comment>
<feature type="binding site" evidence="1">
    <location>
        <position position="167"/>
    </location>
    <ligand>
        <name>Mg(2+)</name>
        <dbReference type="ChEBI" id="CHEBI:18420"/>
        <label>1</label>
    </ligand>
</feature>